<evidence type="ECO:0000313" key="1">
    <source>
        <dbReference type="EMBL" id="TCL39952.1"/>
    </source>
</evidence>
<evidence type="ECO:0000313" key="2">
    <source>
        <dbReference type="Proteomes" id="UP000295063"/>
    </source>
</evidence>
<dbReference type="AlphaFoldDB" id="A0A4R1Q4K9"/>
<proteinExistence type="predicted"/>
<dbReference type="RefSeq" id="WP_132074052.1">
    <property type="nucleotide sequence ID" value="NZ_SLUI01000001.1"/>
</dbReference>
<reference evidence="1 2" key="1">
    <citation type="submission" date="2019-03" db="EMBL/GenBank/DDBJ databases">
        <title>Genomic Encyclopedia of Type Strains, Phase IV (KMG-IV): sequencing the most valuable type-strain genomes for metagenomic binning, comparative biology and taxonomic classification.</title>
        <authorList>
            <person name="Goeker M."/>
        </authorList>
    </citation>
    <scope>NUCLEOTIDE SEQUENCE [LARGE SCALE GENOMIC DNA]</scope>
    <source>
        <strain evidence="1 2">DSM 15969</strain>
    </source>
</reference>
<protein>
    <submittedName>
        <fullName evidence="1">Uncharacterized protein</fullName>
    </submittedName>
</protein>
<dbReference type="OrthoDB" id="1669617at2"/>
<gene>
    <name evidence="1" type="ORF">EV210_101150</name>
</gene>
<name>A0A4R1Q4K9_9FIRM</name>
<dbReference type="EMBL" id="SLUI01000001">
    <property type="protein sequence ID" value="TCL39952.1"/>
    <property type="molecule type" value="Genomic_DNA"/>
</dbReference>
<sequence>MIISSNSGTGNHTKALQQYATRVNIINDGATELTVSVNGQIIKVLGLEQFEGNFSPFNLISIIATGPWRYVIEASETFIGDTTATPNGEIIKRIRALISDKDGIEFETSDLVGFLNNAIDWLSLQLIQNGDKEMMKEIIITDGMNIPNDFIKACGLYPIKRNGNTFRILDDSEAFEFQYFANRSHITVNEVDVYLPTYSVFKPIYDGVLIQKTAIIALNRDEYDITQDEALLAQSLQAIGVIGSA</sequence>
<dbReference type="Proteomes" id="UP000295063">
    <property type="component" value="Unassembled WGS sequence"/>
</dbReference>
<comment type="caution">
    <text evidence="1">The sequence shown here is derived from an EMBL/GenBank/DDBJ whole genome shotgun (WGS) entry which is preliminary data.</text>
</comment>
<accession>A0A4R1Q4K9</accession>
<organism evidence="1 2">
    <name type="scientific">Anaerospora hongkongensis</name>
    <dbReference type="NCBI Taxonomy" id="244830"/>
    <lineage>
        <taxon>Bacteria</taxon>
        <taxon>Bacillati</taxon>
        <taxon>Bacillota</taxon>
        <taxon>Negativicutes</taxon>
        <taxon>Selenomonadales</taxon>
        <taxon>Sporomusaceae</taxon>
        <taxon>Anaerospora</taxon>
    </lineage>
</organism>
<keyword evidence="2" id="KW-1185">Reference proteome</keyword>